<gene>
    <name evidence="1" type="ORF">QV13_19695</name>
</gene>
<dbReference type="Proteomes" id="UP000094412">
    <property type="component" value="Unassembled WGS sequence"/>
</dbReference>
<protein>
    <submittedName>
        <fullName evidence="1">Uncharacterized protein</fullName>
    </submittedName>
</protein>
<accession>A0A1C2DJ38</accession>
<comment type="caution">
    <text evidence="1">The sequence shown here is derived from an EMBL/GenBank/DDBJ whole genome shotgun (WGS) entry which is preliminary data.</text>
</comment>
<dbReference type="RefSeq" id="WP_024923912.1">
    <property type="nucleotide sequence ID" value="NZ_MDEO01000035.1"/>
</dbReference>
<organism evidence="1 2">
    <name type="scientific">Mesorhizobium hungaricum</name>
    <dbReference type="NCBI Taxonomy" id="1566387"/>
    <lineage>
        <taxon>Bacteria</taxon>
        <taxon>Pseudomonadati</taxon>
        <taxon>Pseudomonadota</taxon>
        <taxon>Alphaproteobacteria</taxon>
        <taxon>Hyphomicrobiales</taxon>
        <taxon>Phyllobacteriaceae</taxon>
        <taxon>Mesorhizobium</taxon>
    </lineage>
</organism>
<sequence>MEHTVSDIDALVREEKRLTAVESHNEAWAEGLSAGIEADIIAEAALETAFCEMLRANGETAALALLDRMREKVIAGAFGPDQVRH</sequence>
<proteinExistence type="predicted"/>
<reference evidence="1 2" key="1">
    <citation type="submission" date="2016-08" db="EMBL/GenBank/DDBJ databases">
        <title>Whole genome sequence of Mesorhizobium sp. strain UASWS1009 isolated from industrial sewage.</title>
        <authorList>
            <person name="Crovadore J."/>
            <person name="Calmin G."/>
            <person name="Chablais R."/>
            <person name="Cochard B."/>
            <person name="Lefort F."/>
        </authorList>
    </citation>
    <scope>NUCLEOTIDE SEQUENCE [LARGE SCALE GENOMIC DNA]</scope>
    <source>
        <strain evidence="1 2">UASWS1009</strain>
    </source>
</reference>
<dbReference type="EMBL" id="MDEO01000035">
    <property type="protein sequence ID" value="OCX14665.1"/>
    <property type="molecule type" value="Genomic_DNA"/>
</dbReference>
<evidence type="ECO:0000313" key="2">
    <source>
        <dbReference type="Proteomes" id="UP000094412"/>
    </source>
</evidence>
<keyword evidence="2" id="KW-1185">Reference proteome</keyword>
<dbReference type="STRING" id="1566387.QV13_19695"/>
<evidence type="ECO:0000313" key="1">
    <source>
        <dbReference type="EMBL" id="OCX14665.1"/>
    </source>
</evidence>
<name>A0A1C2DJ38_9HYPH</name>
<dbReference type="AlphaFoldDB" id="A0A1C2DJ38"/>
<dbReference type="OrthoDB" id="9809513at2"/>